<accession>A0A8S1VUC5</accession>
<evidence type="ECO:0000313" key="2">
    <source>
        <dbReference type="EMBL" id="CAD8181448.1"/>
    </source>
</evidence>
<sequence length="474" mass="56884">MQTIQPYQAPQFLDEVALLQIIDTIQSLLNLFQQQINNDMKILILVGVTGSGKSTIFNLLCGAKFKLIESEDGVEELDLEETSSEFSVMKGGMKSVTKEPNYYFNEEYNHLLIDFPGFQDTNDILNWIFKKEDQIYKNLLEQHLKSRVLVQKAYLYYQMLLMKKIIQMKKLQHQQENKQINNIILVAIIQMQQFLEKQMNKMIQLGNFLRKREEKCGKTQLNPKKQNLNLFKFFIRKKQVIIQVEKAFNIQKVFAHKYKQIQLKNCKIYIQKTLQYQRNQVLNLKNYQKLKKKNFLQWFEIFAIVSTKIAQQLGCLEIVKQKSEEFQKIYLFFSQFSNFINGYFECIKYGTFASTQYHDMMKIIDNKIEFLKEKQKVEQTIAEKNQEIQLKNIAMSRAEQQRNQKKKYQQQYQKLKICNKRQFSKKQKRINQKKKLIRQRIIIISFNNKANRLKVNQITKLSKKRRLNQRFKRN</sequence>
<dbReference type="EMBL" id="CAJJDO010000076">
    <property type="protein sequence ID" value="CAD8181448.1"/>
    <property type="molecule type" value="Genomic_DNA"/>
</dbReference>
<proteinExistence type="predicted"/>
<dbReference type="OrthoDB" id="8954335at2759"/>
<dbReference type="AlphaFoldDB" id="A0A8S1VUC5"/>
<comment type="caution">
    <text evidence="2">The sequence shown here is derived from an EMBL/GenBank/DDBJ whole genome shotgun (WGS) entry which is preliminary data.</text>
</comment>
<feature type="coiled-coil region" evidence="1">
    <location>
        <begin position="367"/>
        <end position="418"/>
    </location>
</feature>
<keyword evidence="3" id="KW-1185">Reference proteome</keyword>
<gene>
    <name evidence="2" type="ORF">PPENT_87.1.T0760146</name>
</gene>
<evidence type="ECO:0000256" key="1">
    <source>
        <dbReference type="SAM" id="Coils"/>
    </source>
</evidence>
<evidence type="ECO:0000313" key="3">
    <source>
        <dbReference type="Proteomes" id="UP000689195"/>
    </source>
</evidence>
<protein>
    <recommendedName>
        <fullName evidence="4">G domain-containing protein</fullName>
    </recommendedName>
</protein>
<evidence type="ECO:0008006" key="4">
    <source>
        <dbReference type="Google" id="ProtNLM"/>
    </source>
</evidence>
<keyword evidence="1" id="KW-0175">Coiled coil</keyword>
<organism evidence="2 3">
    <name type="scientific">Paramecium pentaurelia</name>
    <dbReference type="NCBI Taxonomy" id="43138"/>
    <lineage>
        <taxon>Eukaryota</taxon>
        <taxon>Sar</taxon>
        <taxon>Alveolata</taxon>
        <taxon>Ciliophora</taxon>
        <taxon>Intramacronucleata</taxon>
        <taxon>Oligohymenophorea</taxon>
        <taxon>Peniculida</taxon>
        <taxon>Parameciidae</taxon>
        <taxon>Paramecium</taxon>
    </lineage>
</organism>
<dbReference type="Proteomes" id="UP000689195">
    <property type="component" value="Unassembled WGS sequence"/>
</dbReference>
<name>A0A8S1VUC5_9CILI</name>
<reference evidence="2" key="1">
    <citation type="submission" date="2021-01" db="EMBL/GenBank/DDBJ databases">
        <authorList>
            <consortium name="Genoscope - CEA"/>
            <person name="William W."/>
        </authorList>
    </citation>
    <scope>NUCLEOTIDE SEQUENCE</scope>
</reference>